<proteinExistence type="predicted"/>
<keyword evidence="1" id="KW-0614">Plasmid</keyword>
<gene>
    <name evidence="1" type="ORF">SDAV_003026</name>
</gene>
<dbReference type="Proteomes" id="UP000253689">
    <property type="component" value="Plasmid pSPh535"/>
</dbReference>
<keyword evidence="2" id="KW-1185">Reference proteome</keyword>
<evidence type="ECO:0000313" key="1">
    <source>
        <dbReference type="EMBL" id="AXF97223.1"/>
    </source>
</evidence>
<protein>
    <submittedName>
        <fullName evidence="1">Uncharacterized protein</fullName>
    </submittedName>
</protein>
<sequence>MKIDENICIAPHCEEIKLLVKNGCPFCIEHLTKFDDFYSRWKVDSKIDNILEIDEDFQNEFFTDMVNYFFVEEEAEYHRKNKQVLKKKKLKKKKKNKKRK</sequence>
<geneLocation type="plasmid" evidence="1 2">
    <name>pSPh535</name>
</geneLocation>
<dbReference type="RefSeq" id="WP_114565627.1">
    <property type="nucleotide sequence ID" value="NZ_CP031089.1"/>
</dbReference>
<evidence type="ECO:0000313" key="2">
    <source>
        <dbReference type="Proteomes" id="UP000253689"/>
    </source>
</evidence>
<dbReference type="EMBL" id="CP031089">
    <property type="protein sequence ID" value="AXF97223.1"/>
    <property type="molecule type" value="Genomic_DNA"/>
</dbReference>
<accession>A0A345DSN2</accession>
<reference evidence="2" key="1">
    <citation type="submission" date="2018-07" db="EMBL/GenBank/DDBJ databases">
        <title>Complete Genome Sequence of Spiroplasma phoeniceum.</title>
        <authorList>
            <person name="Davis R.E."/>
            <person name="Shao J.Y."/>
            <person name="Zhao Y."/>
            <person name="Silver A."/>
            <person name="Stump z."/>
            <person name="Gasparich G."/>
        </authorList>
    </citation>
    <scope>NUCLEOTIDE SEQUENCE [LARGE SCALE GENOMIC DNA]</scope>
    <source>
        <strain evidence="2">P40</strain>
        <plasmid evidence="2">pSPh535</plasmid>
    </source>
</reference>
<dbReference type="AlphaFoldDB" id="A0A345DSN2"/>
<dbReference type="KEGG" id="sphh:SDAV_003026"/>
<name>A0A345DSN2_9MOLU</name>
<organism evidence="1 2">
    <name type="scientific">Spiroplasma phoeniceum P40</name>
    <dbReference type="NCBI Taxonomy" id="1276259"/>
    <lineage>
        <taxon>Bacteria</taxon>
        <taxon>Bacillati</taxon>
        <taxon>Mycoplasmatota</taxon>
        <taxon>Mollicutes</taxon>
        <taxon>Entomoplasmatales</taxon>
        <taxon>Spiroplasmataceae</taxon>
        <taxon>Spiroplasma</taxon>
    </lineage>
</organism>